<dbReference type="RefSeq" id="XP_062718277.1">
    <property type="nucleotide sequence ID" value="XM_062869961.1"/>
</dbReference>
<sequence length="376" mass="38704">METISNLAHSAAQTASSAAQTATKAVWGESQSHEEPVSGKMGNVAAGEPYDAGNIESNDAALKAGEQEDTERKGTEASVSGTTPDKPASGIPGAGPAAAAAAMPGPELGKKAEPSHEQKPATIPGTQEKLGKEMPHEMEKEPEEKPHKEEARTAEQQPSSPAGPDKNAPSAISMRDDSTKAQNDTRPPAPSPSEKSNKQATTTAAADVITGPTVSKPVPVRDEQKAKPQTQEDNPDIDTSGPGPRPLADIAREHGWDAGAAKSESAPQTGSASSDLAQRAGQEEEGVEGHRRRDSGKSLGGEAGGGVEGTNKLAMKGKGVGGEEYVHSSGLKADGGDFDASRPGAGREADRKLFLLEHFLFCAPTRTSQGGVSVMC</sequence>
<evidence type="ECO:0000313" key="3">
    <source>
        <dbReference type="Proteomes" id="UP001273166"/>
    </source>
</evidence>
<feature type="compositionally biased region" description="Low complexity" evidence="1">
    <location>
        <begin position="8"/>
        <end position="25"/>
    </location>
</feature>
<organism evidence="2 3">
    <name type="scientific">Chaetomium strumarium</name>
    <dbReference type="NCBI Taxonomy" id="1170767"/>
    <lineage>
        <taxon>Eukaryota</taxon>
        <taxon>Fungi</taxon>
        <taxon>Dikarya</taxon>
        <taxon>Ascomycota</taxon>
        <taxon>Pezizomycotina</taxon>
        <taxon>Sordariomycetes</taxon>
        <taxon>Sordariomycetidae</taxon>
        <taxon>Sordariales</taxon>
        <taxon>Chaetomiaceae</taxon>
        <taxon>Chaetomium</taxon>
    </lineage>
</organism>
<feature type="compositionally biased region" description="Basic and acidic residues" evidence="1">
    <location>
        <begin position="129"/>
        <end position="153"/>
    </location>
</feature>
<dbReference type="EMBL" id="JAUDZG010000007">
    <property type="protein sequence ID" value="KAK3302497.1"/>
    <property type="molecule type" value="Genomic_DNA"/>
</dbReference>
<dbReference type="GeneID" id="87888790"/>
<protein>
    <submittedName>
        <fullName evidence="2">Uncharacterized protein</fullName>
    </submittedName>
</protein>
<evidence type="ECO:0000256" key="1">
    <source>
        <dbReference type="SAM" id="MobiDB-lite"/>
    </source>
</evidence>
<proteinExistence type="predicted"/>
<feature type="compositionally biased region" description="Gly residues" evidence="1">
    <location>
        <begin position="298"/>
        <end position="308"/>
    </location>
</feature>
<reference evidence="2" key="2">
    <citation type="submission" date="2023-06" db="EMBL/GenBank/DDBJ databases">
        <authorList>
            <consortium name="Lawrence Berkeley National Laboratory"/>
            <person name="Mondo S.J."/>
            <person name="Hensen N."/>
            <person name="Bonometti L."/>
            <person name="Westerberg I."/>
            <person name="Brannstrom I.O."/>
            <person name="Guillou S."/>
            <person name="Cros-Aarteil S."/>
            <person name="Calhoun S."/>
            <person name="Haridas S."/>
            <person name="Kuo A."/>
            <person name="Pangilinan J."/>
            <person name="Riley R."/>
            <person name="Labutti K."/>
            <person name="Andreopoulos B."/>
            <person name="Lipzen A."/>
            <person name="Chen C."/>
            <person name="Yanf M."/>
            <person name="Daum C."/>
            <person name="Ng V."/>
            <person name="Clum A."/>
            <person name="Steindorff A."/>
            <person name="Ohm R."/>
            <person name="Martin F."/>
            <person name="Silar P."/>
            <person name="Natvig D."/>
            <person name="Lalanne C."/>
            <person name="Gautier V."/>
            <person name="Ament-Velasquez S.L."/>
            <person name="Kruys A."/>
            <person name="Hutchinson M.I."/>
            <person name="Powell A.J."/>
            <person name="Barry K."/>
            <person name="Miller A.N."/>
            <person name="Grigoriev I.V."/>
            <person name="Debuchy R."/>
            <person name="Gladieux P."/>
            <person name="Thoren M.H."/>
            <person name="Johannesson H."/>
        </authorList>
    </citation>
    <scope>NUCLEOTIDE SEQUENCE</scope>
    <source>
        <strain evidence="2">CBS 333.67</strain>
    </source>
</reference>
<gene>
    <name evidence="2" type="ORF">B0T15DRAFT_543093</name>
</gene>
<dbReference type="Proteomes" id="UP001273166">
    <property type="component" value="Unassembled WGS sequence"/>
</dbReference>
<evidence type="ECO:0000313" key="2">
    <source>
        <dbReference type="EMBL" id="KAK3302497.1"/>
    </source>
</evidence>
<dbReference type="AlphaFoldDB" id="A0AAJ0GM72"/>
<keyword evidence="3" id="KW-1185">Reference proteome</keyword>
<comment type="caution">
    <text evidence="2">The sequence shown here is derived from an EMBL/GenBank/DDBJ whole genome shotgun (WGS) entry which is preliminary data.</text>
</comment>
<feature type="compositionally biased region" description="Basic and acidic residues" evidence="1">
    <location>
        <begin position="108"/>
        <end position="119"/>
    </location>
</feature>
<name>A0AAJ0GM72_9PEZI</name>
<feature type="region of interest" description="Disordered" evidence="1">
    <location>
        <begin position="1"/>
        <end position="345"/>
    </location>
</feature>
<feature type="compositionally biased region" description="Low complexity" evidence="1">
    <location>
        <begin position="87"/>
        <end position="106"/>
    </location>
</feature>
<feature type="compositionally biased region" description="Polar residues" evidence="1">
    <location>
        <begin position="265"/>
        <end position="276"/>
    </location>
</feature>
<reference evidence="2" key="1">
    <citation type="journal article" date="2023" name="Mol. Phylogenet. Evol.">
        <title>Genome-scale phylogeny and comparative genomics of the fungal order Sordariales.</title>
        <authorList>
            <person name="Hensen N."/>
            <person name="Bonometti L."/>
            <person name="Westerberg I."/>
            <person name="Brannstrom I.O."/>
            <person name="Guillou S."/>
            <person name="Cros-Aarteil S."/>
            <person name="Calhoun S."/>
            <person name="Haridas S."/>
            <person name="Kuo A."/>
            <person name="Mondo S."/>
            <person name="Pangilinan J."/>
            <person name="Riley R."/>
            <person name="LaButti K."/>
            <person name="Andreopoulos B."/>
            <person name="Lipzen A."/>
            <person name="Chen C."/>
            <person name="Yan M."/>
            <person name="Daum C."/>
            <person name="Ng V."/>
            <person name="Clum A."/>
            <person name="Steindorff A."/>
            <person name="Ohm R.A."/>
            <person name="Martin F."/>
            <person name="Silar P."/>
            <person name="Natvig D.O."/>
            <person name="Lalanne C."/>
            <person name="Gautier V."/>
            <person name="Ament-Velasquez S.L."/>
            <person name="Kruys A."/>
            <person name="Hutchinson M.I."/>
            <person name="Powell A.J."/>
            <person name="Barry K."/>
            <person name="Miller A.N."/>
            <person name="Grigoriev I.V."/>
            <person name="Debuchy R."/>
            <person name="Gladieux P."/>
            <person name="Hiltunen Thoren M."/>
            <person name="Johannesson H."/>
        </authorList>
    </citation>
    <scope>NUCLEOTIDE SEQUENCE</scope>
    <source>
        <strain evidence="2">CBS 333.67</strain>
    </source>
</reference>
<accession>A0AAJ0GM72</accession>